<gene>
    <name evidence="2" type="ORF">SLS60_001846</name>
</gene>
<dbReference type="EMBL" id="JAKJXO020000002">
    <property type="protein sequence ID" value="KAL1610181.1"/>
    <property type="molecule type" value="Genomic_DNA"/>
</dbReference>
<accession>A0ABR3S0I0</accession>
<name>A0ABR3S0I0_9PLEO</name>
<feature type="coiled-coil region" evidence="1">
    <location>
        <begin position="190"/>
        <end position="217"/>
    </location>
</feature>
<organism evidence="2 3">
    <name type="scientific">Paraconiothyrium brasiliense</name>
    <dbReference type="NCBI Taxonomy" id="300254"/>
    <lineage>
        <taxon>Eukaryota</taxon>
        <taxon>Fungi</taxon>
        <taxon>Dikarya</taxon>
        <taxon>Ascomycota</taxon>
        <taxon>Pezizomycotina</taxon>
        <taxon>Dothideomycetes</taxon>
        <taxon>Pleosporomycetidae</taxon>
        <taxon>Pleosporales</taxon>
        <taxon>Massarineae</taxon>
        <taxon>Didymosphaeriaceae</taxon>
        <taxon>Paraconiothyrium</taxon>
    </lineage>
</organism>
<evidence type="ECO:0000256" key="1">
    <source>
        <dbReference type="SAM" id="Coils"/>
    </source>
</evidence>
<reference evidence="2 3" key="1">
    <citation type="submission" date="2024-02" db="EMBL/GenBank/DDBJ databases">
        <title>De novo assembly and annotation of 12 fungi associated with fruit tree decline syndrome in Ontario, Canada.</title>
        <authorList>
            <person name="Sulman M."/>
            <person name="Ellouze W."/>
            <person name="Ilyukhin E."/>
        </authorList>
    </citation>
    <scope>NUCLEOTIDE SEQUENCE [LARGE SCALE GENOMIC DNA]</scope>
    <source>
        <strain evidence="2 3">M42-189</strain>
    </source>
</reference>
<protein>
    <submittedName>
        <fullName evidence="2">Uncharacterized protein</fullName>
    </submittedName>
</protein>
<proteinExistence type="predicted"/>
<comment type="caution">
    <text evidence="2">The sequence shown here is derived from an EMBL/GenBank/DDBJ whole genome shotgun (WGS) entry which is preliminary data.</text>
</comment>
<dbReference type="Proteomes" id="UP001521785">
    <property type="component" value="Unassembled WGS sequence"/>
</dbReference>
<keyword evidence="1" id="KW-0175">Coiled coil</keyword>
<evidence type="ECO:0000313" key="3">
    <source>
        <dbReference type="Proteomes" id="UP001521785"/>
    </source>
</evidence>
<sequence length="367" mass="42031">MFNLSRARQSELELAAEEHEDNLPQLRLQWQYLTEMLDVKLAKVPAQVFVDGRKPTIHDIVTCGYTRLDRNFKGITYKHPDVCFPAHIPRLSTIDDLFEQYDDIAADNFKPRKLDGHGQAAKVVWYWQFDQGHSLSRTHPQVMANVLLAIMVRREGNLSYDMPETGPTELFLQTWRNSNWDLIKSGKTKIKLIKIKLAKLRATIQKTRAEAREFLHRHIEEATENPNDDSLCASWFFLEWEWEMDDCDREAKAIVYADTDALIVTFSVAGVHHDASYPRIYRPLVKALAALIRKGLGRPWNHNPEPEPVRVPWLDPEIALRAILSDGLDDLFAGLNLSEEAPATEAPIVEASNTGPPMPFIEEDRQA</sequence>
<evidence type="ECO:0000313" key="2">
    <source>
        <dbReference type="EMBL" id="KAL1610181.1"/>
    </source>
</evidence>
<keyword evidence="3" id="KW-1185">Reference proteome</keyword>